<name>A0A8B8FR45_9HEMI</name>
<dbReference type="OrthoDB" id="6626955at2759"/>
<accession>A0A8B8FR45</accession>
<dbReference type="Gene3D" id="3.60.10.10">
    <property type="entry name" value="Endonuclease/exonuclease/phosphatase"/>
    <property type="match status" value="1"/>
</dbReference>
<gene>
    <name evidence="2" type="primary">LOC112685212</name>
</gene>
<dbReference type="RefSeq" id="XP_025412820.1">
    <property type="nucleotide sequence ID" value="XM_025557035.1"/>
</dbReference>
<sequence>MDNEHWNRTGQHGLRIGTWNVRTLYKVGALQMPTEVVEKYNIHLIALQETRWPREGSITSGNMVFMYGGNKNNKHENGVGFMIHKSTMPQIKQFIVVNERICYLRINMKHHDLVIICTYAHTETADEEIKNIFYDSLENTYDSLPNHCVKLIMGDLNAQIG</sequence>
<dbReference type="SUPFAM" id="SSF56219">
    <property type="entry name" value="DNase I-like"/>
    <property type="match status" value="1"/>
</dbReference>
<organism evidence="1 2">
    <name type="scientific">Sipha flava</name>
    <name type="common">yellow sugarcane aphid</name>
    <dbReference type="NCBI Taxonomy" id="143950"/>
    <lineage>
        <taxon>Eukaryota</taxon>
        <taxon>Metazoa</taxon>
        <taxon>Ecdysozoa</taxon>
        <taxon>Arthropoda</taxon>
        <taxon>Hexapoda</taxon>
        <taxon>Insecta</taxon>
        <taxon>Pterygota</taxon>
        <taxon>Neoptera</taxon>
        <taxon>Paraneoptera</taxon>
        <taxon>Hemiptera</taxon>
        <taxon>Sternorrhyncha</taxon>
        <taxon>Aphidomorpha</taxon>
        <taxon>Aphidoidea</taxon>
        <taxon>Aphididae</taxon>
        <taxon>Sipha</taxon>
    </lineage>
</organism>
<proteinExistence type="predicted"/>
<protein>
    <submittedName>
        <fullName evidence="2">Craniofacial development protein 2-like</fullName>
    </submittedName>
</protein>
<dbReference type="AlphaFoldDB" id="A0A8B8FR45"/>
<evidence type="ECO:0000313" key="1">
    <source>
        <dbReference type="Proteomes" id="UP000694846"/>
    </source>
</evidence>
<keyword evidence="1" id="KW-1185">Reference proteome</keyword>
<evidence type="ECO:0000313" key="2">
    <source>
        <dbReference type="RefSeq" id="XP_025412820.1"/>
    </source>
</evidence>
<dbReference type="Proteomes" id="UP000694846">
    <property type="component" value="Unplaced"/>
</dbReference>
<reference evidence="2" key="1">
    <citation type="submission" date="2025-08" db="UniProtKB">
        <authorList>
            <consortium name="RefSeq"/>
        </authorList>
    </citation>
    <scope>IDENTIFICATION</scope>
    <source>
        <tissue evidence="2">Whole body</tissue>
    </source>
</reference>
<dbReference type="InterPro" id="IPR036691">
    <property type="entry name" value="Endo/exonu/phosph_ase_sf"/>
</dbReference>
<dbReference type="GeneID" id="112685212"/>